<keyword evidence="9 17" id="KW-0663">Pyridoxal phosphate</keyword>
<dbReference type="PANTHER" id="PTHR42743:SF11">
    <property type="entry name" value="AMINODEOXYCHORISMATE LYASE"/>
    <property type="match status" value="1"/>
</dbReference>
<dbReference type="AlphaFoldDB" id="A0A0A8UPN2"/>
<dbReference type="InterPro" id="IPR001544">
    <property type="entry name" value="Aminotrans_IV"/>
</dbReference>
<dbReference type="UniPathway" id="UPA00047">
    <property type="reaction ID" value="UER00058"/>
</dbReference>
<dbReference type="GO" id="GO:0046656">
    <property type="term" value="P:folic acid biosynthetic process"/>
    <property type="evidence" value="ECO:0007669"/>
    <property type="project" value="UniProtKB-KW"/>
</dbReference>
<dbReference type="InterPro" id="IPR050571">
    <property type="entry name" value="Class-IV_PLP-Dep_Aminotrnsfr"/>
</dbReference>
<keyword evidence="8 17" id="KW-0808">Transferase</keyword>
<dbReference type="CDD" id="cd00449">
    <property type="entry name" value="PLPDE_IV"/>
    <property type="match status" value="1"/>
</dbReference>
<evidence type="ECO:0000256" key="9">
    <source>
        <dbReference type="ARBA" id="ARBA00022898"/>
    </source>
</evidence>
<gene>
    <name evidence="17 18" type="primary">ilvE</name>
    <name evidence="18" type="ORF">LHA_1648</name>
</gene>
<dbReference type="GO" id="GO:0008696">
    <property type="term" value="F:4-amino-4-deoxychorismate lyase activity"/>
    <property type="evidence" value="ECO:0007669"/>
    <property type="project" value="UniProtKB-EC"/>
</dbReference>
<dbReference type="InterPro" id="IPR043131">
    <property type="entry name" value="BCAT-like_N"/>
</dbReference>
<dbReference type="Pfam" id="PF01063">
    <property type="entry name" value="Aminotran_4"/>
    <property type="match status" value="1"/>
</dbReference>
<evidence type="ECO:0000256" key="3">
    <source>
        <dbReference type="ARBA" id="ARBA00004824"/>
    </source>
</evidence>
<keyword evidence="10" id="KW-0289">Folate biosynthesis</keyword>
<keyword evidence="17" id="KW-0028">Amino-acid biosynthesis</keyword>
<proteinExistence type="inferred from homology"/>
<comment type="catalytic activity">
    <reaction evidence="13 17">
        <text>L-isoleucine + 2-oxoglutarate = (S)-3-methyl-2-oxopentanoate + L-glutamate</text>
        <dbReference type="Rhea" id="RHEA:24801"/>
        <dbReference type="ChEBI" id="CHEBI:16810"/>
        <dbReference type="ChEBI" id="CHEBI:29985"/>
        <dbReference type="ChEBI" id="CHEBI:35146"/>
        <dbReference type="ChEBI" id="CHEBI:58045"/>
        <dbReference type="EC" id="2.6.1.42"/>
    </reaction>
</comment>
<evidence type="ECO:0000256" key="15">
    <source>
        <dbReference type="ARBA" id="ARBA00049529"/>
    </source>
</evidence>
<evidence type="ECO:0000256" key="10">
    <source>
        <dbReference type="ARBA" id="ARBA00022909"/>
    </source>
</evidence>
<evidence type="ECO:0000256" key="13">
    <source>
        <dbReference type="ARBA" id="ARBA00048798"/>
    </source>
</evidence>
<comment type="catalytic activity">
    <reaction evidence="14 17">
        <text>L-leucine + 2-oxoglutarate = 4-methyl-2-oxopentanoate + L-glutamate</text>
        <dbReference type="Rhea" id="RHEA:18321"/>
        <dbReference type="ChEBI" id="CHEBI:16810"/>
        <dbReference type="ChEBI" id="CHEBI:17865"/>
        <dbReference type="ChEBI" id="CHEBI:29985"/>
        <dbReference type="ChEBI" id="CHEBI:57427"/>
        <dbReference type="EC" id="2.6.1.42"/>
    </reaction>
</comment>
<evidence type="ECO:0000256" key="7">
    <source>
        <dbReference type="ARBA" id="ARBA00022576"/>
    </source>
</evidence>
<keyword evidence="19" id="KW-1185">Reference proteome</keyword>
<dbReference type="InterPro" id="IPR043132">
    <property type="entry name" value="BCAT-like_C"/>
</dbReference>
<dbReference type="EC" id="2.6.1.42" evidence="17"/>
<dbReference type="RefSeq" id="WP_102046641.1">
    <property type="nucleotide sequence ID" value="NZ_LN681225.1"/>
</dbReference>
<dbReference type="InterPro" id="IPR036038">
    <property type="entry name" value="Aminotransferase-like"/>
</dbReference>
<organism evidence="18 19">
    <name type="scientific">Legionella hackeliae</name>
    <dbReference type="NCBI Taxonomy" id="449"/>
    <lineage>
        <taxon>Bacteria</taxon>
        <taxon>Pseudomonadati</taxon>
        <taxon>Pseudomonadota</taxon>
        <taxon>Gammaproteobacteria</taxon>
        <taxon>Legionellales</taxon>
        <taxon>Legionellaceae</taxon>
        <taxon>Legionella</taxon>
    </lineage>
</organism>
<dbReference type="PATRIC" id="fig|449.7.peg.1993"/>
<comment type="pathway">
    <text evidence="5 17">Amino-acid biosynthesis; L-leucine biosynthesis; L-leucine from 3-methyl-2-oxobutanoate: step 4/4.</text>
</comment>
<evidence type="ECO:0000256" key="1">
    <source>
        <dbReference type="ARBA" id="ARBA00001933"/>
    </source>
</evidence>
<dbReference type="FunFam" id="3.20.10.10:FF:000002">
    <property type="entry name" value="D-alanine aminotransferase"/>
    <property type="match status" value="1"/>
</dbReference>
<comment type="pathway">
    <text evidence="11">Cofactor biosynthesis; tetrahydrofolate biosynthesis; 4-aminobenzoate from chorismate: step 2/2.</text>
</comment>
<evidence type="ECO:0000256" key="12">
    <source>
        <dbReference type="ARBA" id="ARBA00048212"/>
    </source>
</evidence>
<dbReference type="UniPathway" id="UPA00049">
    <property type="reaction ID" value="UER00062"/>
</dbReference>
<dbReference type="GO" id="GO:0052656">
    <property type="term" value="F:L-isoleucine-2-oxoglutarate transaminase activity"/>
    <property type="evidence" value="ECO:0007669"/>
    <property type="project" value="RHEA"/>
</dbReference>
<comment type="similarity">
    <text evidence="6 17">Belongs to the class-IV pyridoxal-phosphate-dependent aminotransferase family.</text>
</comment>
<accession>A0A0A8UPN2</accession>
<dbReference type="GO" id="GO:0009099">
    <property type="term" value="P:L-valine biosynthetic process"/>
    <property type="evidence" value="ECO:0007669"/>
    <property type="project" value="UniProtKB-UniPathway"/>
</dbReference>
<evidence type="ECO:0000256" key="2">
    <source>
        <dbReference type="ARBA" id="ARBA00003109"/>
    </source>
</evidence>
<evidence type="ECO:0000256" key="14">
    <source>
        <dbReference type="ARBA" id="ARBA00049229"/>
    </source>
</evidence>
<evidence type="ECO:0000313" key="19">
    <source>
        <dbReference type="Proteomes" id="UP000032803"/>
    </source>
</evidence>
<dbReference type="KEGG" id="lha:LHA_1648"/>
<comment type="function">
    <text evidence="16">Involved in the biosynthesis of p-aminobenzoate (PABA), a precursor of tetrahydrofolate. Converts 4-amino-4-deoxychorismate into 4-aminobenzoate (PABA) and pyruvate.</text>
</comment>
<comment type="pathway">
    <text evidence="4 17">Amino-acid biosynthesis; L-valine biosynthesis; L-valine from pyruvate: step 4/4.</text>
</comment>
<dbReference type="NCBIfam" id="TIGR01122">
    <property type="entry name" value="ilvE_I"/>
    <property type="match status" value="1"/>
</dbReference>
<dbReference type="STRING" id="449.LHA_1648"/>
<dbReference type="Gene3D" id="3.20.10.10">
    <property type="entry name" value="D-amino Acid Aminotransferase, subunit A, domain 2"/>
    <property type="match status" value="1"/>
</dbReference>
<evidence type="ECO:0000256" key="8">
    <source>
        <dbReference type="ARBA" id="ARBA00022679"/>
    </source>
</evidence>
<dbReference type="NCBIfam" id="NF005146">
    <property type="entry name" value="PRK06606.1"/>
    <property type="match status" value="1"/>
</dbReference>
<dbReference type="SUPFAM" id="SSF56752">
    <property type="entry name" value="D-aminoacid aminotransferase-like PLP-dependent enzymes"/>
    <property type="match status" value="1"/>
</dbReference>
<dbReference type="PANTHER" id="PTHR42743">
    <property type="entry name" value="AMINO-ACID AMINOTRANSFERASE"/>
    <property type="match status" value="1"/>
</dbReference>
<evidence type="ECO:0000313" key="18">
    <source>
        <dbReference type="EMBL" id="CEK10688.1"/>
    </source>
</evidence>
<dbReference type="GO" id="GO:0009098">
    <property type="term" value="P:L-leucine biosynthetic process"/>
    <property type="evidence" value="ECO:0007669"/>
    <property type="project" value="UniProtKB-UniPathway"/>
</dbReference>
<dbReference type="GO" id="GO:0052655">
    <property type="term" value="F:L-valine-2-oxoglutarate transaminase activity"/>
    <property type="evidence" value="ECO:0007669"/>
    <property type="project" value="RHEA"/>
</dbReference>
<evidence type="ECO:0000256" key="5">
    <source>
        <dbReference type="ARBA" id="ARBA00005072"/>
    </source>
</evidence>
<dbReference type="OrthoDB" id="9803573at2"/>
<comment type="pathway">
    <text evidence="3 17">Amino-acid biosynthesis; L-isoleucine biosynthesis; L-isoleucine from 2-oxobutanoate: step 4/4.</text>
</comment>
<dbReference type="InterPro" id="IPR005785">
    <property type="entry name" value="B_amino_transI"/>
</dbReference>
<comment type="cofactor">
    <cofactor evidence="1 17">
        <name>pyridoxal 5'-phosphate</name>
        <dbReference type="ChEBI" id="CHEBI:597326"/>
    </cofactor>
</comment>
<protein>
    <recommendedName>
        <fullName evidence="17">Branched-chain-amino-acid aminotransferase</fullName>
        <shortName evidence="17">BCAT</shortName>
        <ecNumber evidence="17">2.6.1.42</ecNumber>
    </recommendedName>
</protein>
<dbReference type="Gene3D" id="3.30.470.10">
    <property type="match status" value="1"/>
</dbReference>
<name>A0A0A8UPN2_LEGHA</name>
<comment type="catalytic activity">
    <reaction evidence="15">
        <text>4-amino-4-deoxychorismate = 4-aminobenzoate + pyruvate + H(+)</text>
        <dbReference type="Rhea" id="RHEA:16201"/>
        <dbReference type="ChEBI" id="CHEBI:15361"/>
        <dbReference type="ChEBI" id="CHEBI:15378"/>
        <dbReference type="ChEBI" id="CHEBI:17836"/>
        <dbReference type="ChEBI" id="CHEBI:58406"/>
        <dbReference type="EC" id="4.1.3.38"/>
    </reaction>
</comment>
<evidence type="ECO:0000256" key="6">
    <source>
        <dbReference type="ARBA" id="ARBA00009320"/>
    </source>
</evidence>
<reference evidence="19" key="1">
    <citation type="submission" date="2014-09" db="EMBL/GenBank/DDBJ databases">
        <authorList>
            <person name="Gomez-Valero L."/>
        </authorList>
    </citation>
    <scope>NUCLEOTIDE SEQUENCE [LARGE SCALE GENOMIC DNA]</scope>
    <source>
        <strain evidence="19">ATCC35250</strain>
    </source>
</reference>
<comment type="catalytic activity">
    <reaction evidence="12 17">
        <text>L-valine + 2-oxoglutarate = 3-methyl-2-oxobutanoate + L-glutamate</text>
        <dbReference type="Rhea" id="RHEA:24813"/>
        <dbReference type="ChEBI" id="CHEBI:11851"/>
        <dbReference type="ChEBI" id="CHEBI:16810"/>
        <dbReference type="ChEBI" id="CHEBI:29985"/>
        <dbReference type="ChEBI" id="CHEBI:57762"/>
        <dbReference type="EC" id="2.6.1.42"/>
    </reaction>
</comment>
<keyword evidence="17" id="KW-0100">Branched-chain amino acid biosynthesis</keyword>
<dbReference type="GO" id="GO:0005829">
    <property type="term" value="C:cytosol"/>
    <property type="evidence" value="ECO:0007669"/>
    <property type="project" value="TreeGrafter"/>
</dbReference>
<keyword evidence="7 17" id="KW-0032">Aminotransferase</keyword>
<dbReference type="GO" id="GO:0009097">
    <property type="term" value="P:isoleucine biosynthetic process"/>
    <property type="evidence" value="ECO:0007669"/>
    <property type="project" value="UniProtKB-UniPathway"/>
</dbReference>
<evidence type="ECO:0000256" key="17">
    <source>
        <dbReference type="RuleBase" id="RU364094"/>
    </source>
</evidence>
<evidence type="ECO:0000256" key="4">
    <source>
        <dbReference type="ARBA" id="ARBA00004931"/>
    </source>
</evidence>
<dbReference type="EMBL" id="LN681225">
    <property type="protein sequence ID" value="CEK10688.1"/>
    <property type="molecule type" value="Genomic_DNA"/>
</dbReference>
<sequence>MMQVTETIWQNGNLVPWNDAKVHVLSHTLHYGGGAFEGIRFYKTSSGPAIFRLEDHINRLFYSASVLKMTIPYSKEEVIAAVKDVVLANRLEAGYIRPLAFYGYGKMGVNPIGNPTDLIIACWPWGAYLPHDSIDVKISNFIRIHPDSTVVDAKICGHYVNSILASLELQGTHYHEALLLDGSGHIMEGVGENFFIVKNGKIYTPKLGGILSGITRDTVIKLTQQLGLELFEADITIDEAYQADEAFFTGTAAEITAIRSINDRQLGKNGVGKVSATIKQAYLDLVHGKNSELMHYLTYL</sequence>
<evidence type="ECO:0000256" key="16">
    <source>
        <dbReference type="ARBA" id="ARBA00054027"/>
    </source>
</evidence>
<comment type="function">
    <text evidence="2 17">Acts on leucine, isoleucine and valine.</text>
</comment>
<dbReference type="UniPathway" id="UPA00048">
    <property type="reaction ID" value="UER00073"/>
</dbReference>
<dbReference type="HOGENOM" id="CLU_020844_3_1_6"/>
<dbReference type="Proteomes" id="UP000032803">
    <property type="component" value="Chromosome I"/>
</dbReference>
<evidence type="ECO:0000256" key="11">
    <source>
        <dbReference type="ARBA" id="ARBA00035633"/>
    </source>
</evidence>
<dbReference type="GO" id="GO:0052654">
    <property type="term" value="F:L-leucine-2-oxoglutarate transaminase activity"/>
    <property type="evidence" value="ECO:0007669"/>
    <property type="project" value="RHEA"/>
</dbReference>